<accession>A0A9R0F4H6</accession>
<name>A0A9R0F4H6_SPOFR</name>
<protein>
    <submittedName>
        <fullName evidence="3">Transposable element Tc3 transposase</fullName>
    </submittedName>
</protein>
<gene>
    <name evidence="3" type="primary">LOC126912630</name>
</gene>
<dbReference type="InterPro" id="IPR036397">
    <property type="entry name" value="RNaseH_sf"/>
</dbReference>
<dbReference type="OrthoDB" id="9971063at2759"/>
<feature type="domain" description="DUF4817" evidence="1">
    <location>
        <begin position="7"/>
        <end position="58"/>
    </location>
</feature>
<reference evidence="3" key="1">
    <citation type="submission" date="2025-08" db="UniProtKB">
        <authorList>
            <consortium name="RefSeq"/>
        </authorList>
    </citation>
    <scope>IDENTIFICATION</scope>
    <source>
        <tissue evidence="3">Whole larval tissue</tissue>
    </source>
</reference>
<dbReference type="PANTHER" id="PTHR47326">
    <property type="entry name" value="TRANSPOSABLE ELEMENT TC3 TRANSPOSASE-LIKE PROTEIN"/>
    <property type="match status" value="1"/>
</dbReference>
<evidence type="ECO:0000313" key="2">
    <source>
        <dbReference type="Proteomes" id="UP000829999"/>
    </source>
</evidence>
<dbReference type="GeneID" id="126912630"/>
<dbReference type="Pfam" id="PF16087">
    <property type="entry name" value="DUF4817"/>
    <property type="match status" value="1"/>
</dbReference>
<organism evidence="2 3">
    <name type="scientific">Spodoptera frugiperda</name>
    <name type="common">Fall armyworm</name>
    <dbReference type="NCBI Taxonomy" id="7108"/>
    <lineage>
        <taxon>Eukaryota</taxon>
        <taxon>Metazoa</taxon>
        <taxon>Ecdysozoa</taxon>
        <taxon>Arthropoda</taxon>
        <taxon>Hexapoda</taxon>
        <taxon>Insecta</taxon>
        <taxon>Pterygota</taxon>
        <taxon>Neoptera</taxon>
        <taxon>Endopterygota</taxon>
        <taxon>Lepidoptera</taxon>
        <taxon>Glossata</taxon>
        <taxon>Ditrysia</taxon>
        <taxon>Noctuoidea</taxon>
        <taxon>Noctuidae</taxon>
        <taxon>Amphipyrinae</taxon>
        <taxon>Spodoptera</taxon>
    </lineage>
</organism>
<keyword evidence="2" id="KW-1185">Reference proteome</keyword>
<dbReference type="PANTHER" id="PTHR47326:SF1">
    <property type="entry name" value="HTH PSQ-TYPE DOMAIN-CONTAINING PROTEIN"/>
    <property type="match status" value="1"/>
</dbReference>
<dbReference type="GO" id="GO:0003676">
    <property type="term" value="F:nucleic acid binding"/>
    <property type="evidence" value="ECO:0007669"/>
    <property type="project" value="InterPro"/>
</dbReference>
<dbReference type="Proteomes" id="UP000829999">
    <property type="component" value="Chromosome 27"/>
</dbReference>
<sequence>MSQWMGEQRAFAIEAYFKANDSCAIARRRFCSRYNIRRLRDAPSEDLIRLWVSRFRATSSAANNPRPGPSRRSRTDDNIELVANSLRDNPRQSVRKRGAALGLPKTIVHEILKKDLKLHPFKIQIVQALKPNDYNLRKSFCETMLQRFRTVNTIFWSDEAHFHLNGSVNKQNCRYWSPIGQNPRLKHQQPLHSPKVTVWCALSSKGIIGPYFFENRQEQAITVTAVSYRRMLTDFFLPKLKEHPAYSLQTWFHQDGATPHTARETMALLRDLFPNKLISRFADIPWPPRSPDLTPMDFFLWGYLKSKVYETAPPTISALKENIVREVHDIPTSLLQRVARNTEARFQECVRRDGQHLDEIIFKK</sequence>
<proteinExistence type="predicted"/>
<dbReference type="InterPro" id="IPR032135">
    <property type="entry name" value="DUF4817"/>
</dbReference>
<dbReference type="RefSeq" id="XP_050561600.1">
    <property type="nucleotide sequence ID" value="XM_050705643.1"/>
</dbReference>
<dbReference type="AlphaFoldDB" id="A0A9R0F4H6"/>
<dbReference type="Gene3D" id="3.30.420.10">
    <property type="entry name" value="Ribonuclease H-like superfamily/Ribonuclease H"/>
    <property type="match status" value="1"/>
</dbReference>
<evidence type="ECO:0000259" key="1">
    <source>
        <dbReference type="Pfam" id="PF16087"/>
    </source>
</evidence>
<evidence type="ECO:0000313" key="3">
    <source>
        <dbReference type="RefSeq" id="XP_050561600.1"/>
    </source>
</evidence>